<keyword evidence="2" id="KW-0560">Oxidoreductase</keyword>
<dbReference type="InterPro" id="IPR046867">
    <property type="entry name" value="AldOxase/xan_DH_MoCoBD2"/>
</dbReference>
<feature type="domain" description="Aldehyde oxidase/xanthine dehydrogenase a/b hammerhead" evidence="1">
    <location>
        <begin position="24"/>
        <end position="140"/>
    </location>
</feature>
<dbReference type="InterPro" id="IPR000674">
    <property type="entry name" value="Ald_Oxase/Xan_DH_a/b"/>
</dbReference>
<reference evidence="2" key="1">
    <citation type="submission" date="2016-10" db="EMBL/GenBank/DDBJ databases">
        <title>Sequence of Gallionella enrichment culture.</title>
        <authorList>
            <person name="Poehlein A."/>
            <person name="Muehling M."/>
            <person name="Daniel R."/>
        </authorList>
    </citation>
    <scope>NUCLEOTIDE SEQUENCE</scope>
</reference>
<organism evidence="2">
    <name type="scientific">mine drainage metagenome</name>
    <dbReference type="NCBI Taxonomy" id="410659"/>
    <lineage>
        <taxon>unclassified sequences</taxon>
        <taxon>metagenomes</taxon>
        <taxon>ecological metagenomes</taxon>
    </lineage>
</organism>
<proteinExistence type="predicted"/>
<dbReference type="GO" id="GO:0005506">
    <property type="term" value="F:iron ion binding"/>
    <property type="evidence" value="ECO:0007669"/>
    <property type="project" value="InterPro"/>
</dbReference>
<dbReference type="EMBL" id="MLJW01000053">
    <property type="protein sequence ID" value="OIR05088.1"/>
    <property type="molecule type" value="Genomic_DNA"/>
</dbReference>
<evidence type="ECO:0000313" key="2">
    <source>
        <dbReference type="EMBL" id="OIR05088.1"/>
    </source>
</evidence>
<dbReference type="Pfam" id="PF02738">
    <property type="entry name" value="MoCoBD_1"/>
    <property type="match status" value="1"/>
</dbReference>
<dbReference type="InterPro" id="IPR008274">
    <property type="entry name" value="AldOxase/xan_DH_MoCoBD1"/>
</dbReference>
<dbReference type="GO" id="GO:0004854">
    <property type="term" value="F:xanthine dehydrogenase activity"/>
    <property type="evidence" value="ECO:0007669"/>
    <property type="project" value="UniProtKB-EC"/>
</dbReference>
<name>A0A1J5SM39_9ZZZZ</name>
<dbReference type="SUPFAM" id="SSF56003">
    <property type="entry name" value="Molybdenum cofactor-binding domain"/>
    <property type="match status" value="1"/>
</dbReference>
<dbReference type="Gene3D" id="3.30.365.10">
    <property type="entry name" value="Aldehyde oxidase/xanthine dehydrogenase, molybdopterin binding domain"/>
    <property type="match status" value="4"/>
</dbReference>
<protein>
    <submittedName>
        <fullName evidence="2">Xanthine dehydrogenase molybdenum-binding subunit</fullName>
        <ecNumber evidence="2">1.17.1.4</ecNumber>
    </submittedName>
</protein>
<sequence length="745" mass="81029">MSDLNKFFKMEADDDRADGFEKVTGRAKYTAEHQIPNLAYGLFVCSTIAKGTIKNLDDSLALKASGVLDVISFKNCPNIPGYNSLTADNKKNNFEWRGLKVLNDNKVRFFGQPIALVVADSFENATDAVKLVKADYEKEDFETDFNKARSDGSKLKSAGTYKRGNDKAYKTAPVFIEAEYTTPIEVHNPMEMHATIAVWDGDDKLTLYDKTQGPKSTQSTIARTFGLPEKNVRVITEYVGGAFGSGLRSWPHVPAACIAAKKLNRPVKVLLTRPQMFSLVGYRPQSWQKIGIGADVSGKLIGISHAAISNTSRYEDYREGIVDVSKFLYACENVDTDYKILPLDLSTPTWMRGPGEVTGCYALECALDELSYKLKIDPVELRIKNYTDINPENKMPWSAKNLKDCYDAGKEKIGWKNRSAIPGKLKENGMLVGYGMGGGVFGAGKGNATVKAILKADGNLILQSAVSDMGPGTTTAMTKVAADAMQMPLTKIKFMLGDSDLPPGPTQGGSATTSTLGSAVHLVCETLKQNLKESVIQNIPSFKNYTASDLDVKNENIFSIKENNISISIAELMKAVGKNSIEITKESVGNYGQPRKYTSNSFSVHFVKVHVHPKTGAILLQHVVTTGDAGKIISENTARSQMLGGVVGGIGMAMKEELKIDHQTGEIMNASFGTYHVPLHTDIPLIDVWFVNKPDPFVNEIGAKGVGEIALIGFAAAVANAVFNATGKRVRDLPITPEKLGFKNA</sequence>
<gene>
    <name evidence="2" type="primary">xdhA</name>
    <name evidence="2" type="ORF">GALL_129040</name>
</gene>
<dbReference type="EC" id="1.17.1.4" evidence="2"/>
<dbReference type="PANTHER" id="PTHR11908">
    <property type="entry name" value="XANTHINE DEHYDROGENASE"/>
    <property type="match status" value="1"/>
</dbReference>
<dbReference type="PANTHER" id="PTHR11908:SF153">
    <property type="entry name" value="DEHYDROGENASE"/>
    <property type="match status" value="1"/>
</dbReference>
<dbReference type="AlphaFoldDB" id="A0A1J5SM39"/>
<dbReference type="InterPro" id="IPR037165">
    <property type="entry name" value="AldOxase/xan_DH_Mopterin-bd_sf"/>
</dbReference>
<comment type="caution">
    <text evidence="2">The sequence shown here is derived from an EMBL/GenBank/DDBJ whole genome shotgun (WGS) entry which is preliminary data.</text>
</comment>
<accession>A0A1J5SM39</accession>
<dbReference type="InterPro" id="IPR036856">
    <property type="entry name" value="Ald_Oxase/Xan_DH_a/b_sf"/>
</dbReference>
<evidence type="ECO:0000259" key="1">
    <source>
        <dbReference type="SMART" id="SM01008"/>
    </source>
</evidence>
<dbReference type="SUPFAM" id="SSF54665">
    <property type="entry name" value="CO dehydrogenase molybdoprotein N-domain-like"/>
    <property type="match status" value="1"/>
</dbReference>
<dbReference type="SMART" id="SM01008">
    <property type="entry name" value="Ald_Xan_dh_C"/>
    <property type="match status" value="1"/>
</dbReference>
<dbReference type="Pfam" id="PF20256">
    <property type="entry name" value="MoCoBD_2"/>
    <property type="match status" value="1"/>
</dbReference>
<dbReference type="Gene3D" id="3.90.1170.50">
    <property type="entry name" value="Aldehyde oxidase/xanthine dehydrogenase, a/b hammerhead"/>
    <property type="match status" value="1"/>
</dbReference>
<dbReference type="InterPro" id="IPR016208">
    <property type="entry name" value="Ald_Oxase/xanthine_DH-like"/>
</dbReference>
<dbReference type="Pfam" id="PF01315">
    <property type="entry name" value="Ald_Xan_dh_C"/>
    <property type="match status" value="1"/>
</dbReference>